<evidence type="ECO:0000313" key="3">
    <source>
        <dbReference type="Proteomes" id="UP001229421"/>
    </source>
</evidence>
<proteinExistence type="predicted"/>
<dbReference type="Proteomes" id="UP001229421">
    <property type="component" value="Unassembled WGS sequence"/>
</dbReference>
<dbReference type="EMBL" id="JAUHHV010000004">
    <property type="protein sequence ID" value="KAK1428754.1"/>
    <property type="molecule type" value="Genomic_DNA"/>
</dbReference>
<evidence type="ECO:0000256" key="1">
    <source>
        <dbReference type="SAM" id="MobiDB-lite"/>
    </source>
</evidence>
<accession>A0AAD8KU81</accession>
<comment type="caution">
    <text evidence="2">The sequence shown here is derived from an EMBL/GenBank/DDBJ whole genome shotgun (WGS) entry which is preliminary data.</text>
</comment>
<reference evidence="2" key="1">
    <citation type="journal article" date="2023" name="bioRxiv">
        <title>Improved chromosome-level genome assembly for marigold (Tagetes erecta).</title>
        <authorList>
            <person name="Jiang F."/>
            <person name="Yuan L."/>
            <person name="Wang S."/>
            <person name="Wang H."/>
            <person name="Xu D."/>
            <person name="Wang A."/>
            <person name="Fan W."/>
        </authorList>
    </citation>
    <scope>NUCLEOTIDE SEQUENCE</scope>
    <source>
        <strain evidence="2">WSJ</strain>
        <tissue evidence="2">Leaf</tissue>
    </source>
</reference>
<feature type="region of interest" description="Disordered" evidence="1">
    <location>
        <begin position="1"/>
        <end position="70"/>
    </location>
</feature>
<evidence type="ECO:0000313" key="2">
    <source>
        <dbReference type="EMBL" id="KAK1428754.1"/>
    </source>
</evidence>
<sequence length="70" mass="7392">MKELGMNRNGEQQSFTESIGSDAGDYSELDSDDKGRSGVNDAGSDANSGGDVGIGDERANYKISEFENVP</sequence>
<protein>
    <submittedName>
        <fullName evidence="2">Uncharacterized protein</fullName>
    </submittedName>
</protein>
<gene>
    <name evidence="2" type="ORF">QVD17_17594</name>
</gene>
<dbReference type="AlphaFoldDB" id="A0AAD8KU81"/>
<organism evidence="2 3">
    <name type="scientific">Tagetes erecta</name>
    <name type="common">African marigold</name>
    <dbReference type="NCBI Taxonomy" id="13708"/>
    <lineage>
        <taxon>Eukaryota</taxon>
        <taxon>Viridiplantae</taxon>
        <taxon>Streptophyta</taxon>
        <taxon>Embryophyta</taxon>
        <taxon>Tracheophyta</taxon>
        <taxon>Spermatophyta</taxon>
        <taxon>Magnoliopsida</taxon>
        <taxon>eudicotyledons</taxon>
        <taxon>Gunneridae</taxon>
        <taxon>Pentapetalae</taxon>
        <taxon>asterids</taxon>
        <taxon>campanulids</taxon>
        <taxon>Asterales</taxon>
        <taxon>Asteraceae</taxon>
        <taxon>Asteroideae</taxon>
        <taxon>Heliantheae alliance</taxon>
        <taxon>Tageteae</taxon>
        <taxon>Tagetes</taxon>
    </lineage>
</organism>
<feature type="compositionally biased region" description="Polar residues" evidence="1">
    <location>
        <begin position="9"/>
        <end position="19"/>
    </location>
</feature>
<keyword evidence="3" id="KW-1185">Reference proteome</keyword>
<name>A0AAD8KU81_TARER</name>